<dbReference type="Pfam" id="PF01420">
    <property type="entry name" value="Methylase_S"/>
    <property type="match status" value="1"/>
</dbReference>
<comment type="caution">
    <text evidence="5">The sequence shown here is derived from an EMBL/GenBank/DDBJ whole genome shotgun (WGS) entry which is preliminary data.</text>
</comment>
<comment type="similarity">
    <text evidence="1">Belongs to the type-I restriction system S methylase family.</text>
</comment>
<keyword evidence="5" id="KW-0540">Nuclease</keyword>
<keyword evidence="5" id="KW-0255">Endonuclease</keyword>
<evidence type="ECO:0000313" key="6">
    <source>
        <dbReference type="Proteomes" id="UP000603715"/>
    </source>
</evidence>
<protein>
    <submittedName>
        <fullName evidence="5">Restriction endonuclease subunit S</fullName>
    </submittedName>
</protein>
<reference evidence="6" key="1">
    <citation type="submission" date="2023-07" db="EMBL/GenBank/DDBJ databases">
        <title>Description of novel Chryseobacterium sp. strain C-2.</title>
        <authorList>
            <person name="Saticioglu I.B."/>
        </authorList>
    </citation>
    <scope>NUCLEOTIDE SEQUENCE [LARGE SCALE GENOMIC DNA]</scope>
    <source>
        <strain evidence="6">C-2</strain>
    </source>
</reference>
<keyword evidence="2" id="KW-0680">Restriction system</keyword>
<proteinExistence type="inferred from homology"/>
<dbReference type="Proteomes" id="UP000603715">
    <property type="component" value="Unassembled WGS sequence"/>
</dbReference>
<dbReference type="GO" id="GO:0004519">
    <property type="term" value="F:endonuclease activity"/>
    <property type="evidence" value="ECO:0007669"/>
    <property type="project" value="UniProtKB-KW"/>
</dbReference>
<keyword evidence="5" id="KW-0378">Hydrolase</keyword>
<evidence type="ECO:0000256" key="3">
    <source>
        <dbReference type="ARBA" id="ARBA00023125"/>
    </source>
</evidence>
<accession>A0ABR8MCK1</accession>
<dbReference type="Gene3D" id="1.10.287.1120">
    <property type="entry name" value="Bipartite methylase S protein"/>
    <property type="match status" value="1"/>
</dbReference>
<evidence type="ECO:0000313" key="5">
    <source>
        <dbReference type="EMBL" id="MBD3907352.1"/>
    </source>
</evidence>
<evidence type="ECO:0000256" key="2">
    <source>
        <dbReference type="ARBA" id="ARBA00022747"/>
    </source>
</evidence>
<evidence type="ECO:0000259" key="4">
    <source>
        <dbReference type="Pfam" id="PF01420"/>
    </source>
</evidence>
<dbReference type="Gene3D" id="3.90.220.20">
    <property type="entry name" value="DNA methylase specificity domains"/>
    <property type="match status" value="1"/>
</dbReference>
<dbReference type="EMBL" id="JACXXP010000076">
    <property type="protein sequence ID" value="MBD3907352.1"/>
    <property type="molecule type" value="Genomic_DNA"/>
</dbReference>
<keyword evidence="3" id="KW-0238">DNA-binding</keyword>
<dbReference type="SUPFAM" id="SSF116734">
    <property type="entry name" value="DNA methylase specificity domain"/>
    <property type="match status" value="1"/>
</dbReference>
<evidence type="ECO:0000256" key="1">
    <source>
        <dbReference type="ARBA" id="ARBA00010923"/>
    </source>
</evidence>
<gene>
    <name evidence="5" type="ORF">IEW27_22535</name>
</gene>
<organism evidence="5 6">
    <name type="scientific">Chryseobacterium muglaense</name>
    <dbReference type="NCBI Taxonomy" id="2893752"/>
    <lineage>
        <taxon>Bacteria</taxon>
        <taxon>Pseudomonadati</taxon>
        <taxon>Bacteroidota</taxon>
        <taxon>Flavobacteriia</taxon>
        <taxon>Flavobacteriales</taxon>
        <taxon>Weeksellaceae</taxon>
        <taxon>Chryseobacterium group</taxon>
        <taxon>Chryseobacterium</taxon>
    </lineage>
</organism>
<sequence>MYNCYFFNRTQVSNILSTNISVPQIDEQQKIGEYFEQLDTLIQQCQAKIKKHKNIKQALLQKMFV</sequence>
<keyword evidence="6" id="KW-1185">Reference proteome</keyword>
<dbReference type="InterPro" id="IPR044946">
    <property type="entry name" value="Restrct_endonuc_typeI_TRD_sf"/>
</dbReference>
<dbReference type="InterPro" id="IPR000055">
    <property type="entry name" value="Restrct_endonuc_typeI_TRD"/>
</dbReference>
<name>A0ABR8MCK1_9FLAO</name>
<dbReference type="RefSeq" id="WP_191181690.1">
    <property type="nucleotide sequence ID" value="NZ_JACXXP010000076.1"/>
</dbReference>
<feature type="domain" description="Type I restriction modification DNA specificity" evidence="4">
    <location>
        <begin position="12"/>
        <end position="50"/>
    </location>
</feature>